<dbReference type="AlphaFoldDB" id="A0A645DGN3"/>
<evidence type="ECO:0000256" key="1">
    <source>
        <dbReference type="SAM" id="MobiDB-lite"/>
    </source>
</evidence>
<proteinExistence type="predicted"/>
<sequence length="45" mass="4826">MNLIRGINPSQAIKEPPNMNADASVPTINPTPSNEARVSNPNIEL</sequence>
<protein>
    <submittedName>
        <fullName evidence="2">Uncharacterized protein</fullName>
    </submittedName>
</protein>
<dbReference type="EMBL" id="VSSQ01036001">
    <property type="protein sequence ID" value="MPM88375.1"/>
    <property type="molecule type" value="Genomic_DNA"/>
</dbReference>
<feature type="compositionally biased region" description="Polar residues" evidence="1">
    <location>
        <begin position="26"/>
        <end position="45"/>
    </location>
</feature>
<gene>
    <name evidence="2" type="ORF">SDC9_135478</name>
</gene>
<accession>A0A645DGN3</accession>
<name>A0A645DGN3_9ZZZZ</name>
<feature type="region of interest" description="Disordered" evidence="1">
    <location>
        <begin position="1"/>
        <end position="45"/>
    </location>
</feature>
<organism evidence="2">
    <name type="scientific">bioreactor metagenome</name>
    <dbReference type="NCBI Taxonomy" id="1076179"/>
    <lineage>
        <taxon>unclassified sequences</taxon>
        <taxon>metagenomes</taxon>
        <taxon>ecological metagenomes</taxon>
    </lineage>
</organism>
<reference evidence="2" key="1">
    <citation type="submission" date="2019-08" db="EMBL/GenBank/DDBJ databases">
        <authorList>
            <person name="Kucharzyk K."/>
            <person name="Murdoch R.W."/>
            <person name="Higgins S."/>
            <person name="Loffler F."/>
        </authorList>
    </citation>
    <scope>NUCLEOTIDE SEQUENCE</scope>
</reference>
<comment type="caution">
    <text evidence="2">The sequence shown here is derived from an EMBL/GenBank/DDBJ whole genome shotgun (WGS) entry which is preliminary data.</text>
</comment>
<evidence type="ECO:0000313" key="2">
    <source>
        <dbReference type="EMBL" id="MPM88375.1"/>
    </source>
</evidence>